<dbReference type="PANTHER" id="PTHR33495:SF2">
    <property type="entry name" value="ANTI-SIGMA FACTOR ANTAGONIST TM_1081-RELATED"/>
    <property type="match status" value="1"/>
</dbReference>
<dbReference type="InterPro" id="IPR002645">
    <property type="entry name" value="STAS_dom"/>
</dbReference>
<dbReference type="PROSITE" id="PS50801">
    <property type="entry name" value="STAS"/>
    <property type="match status" value="1"/>
</dbReference>
<dbReference type="CDD" id="cd07043">
    <property type="entry name" value="STAS_anti-anti-sigma_factors"/>
    <property type="match status" value="1"/>
</dbReference>
<dbReference type="RefSeq" id="WP_104981165.1">
    <property type="nucleotide sequence ID" value="NZ_CP012673.1"/>
</dbReference>
<protein>
    <recommendedName>
        <fullName evidence="1">STAS domain-containing protein</fullName>
    </recommendedName>
</protein>
<dbReference type="GO" id="GO:0043856">
    <property type="term" value="F:anti-sigma factor antagonist activity"/>
    <property type="evidence" value="ECO:0007669"/>
    <property type="project" value="TreeGrafter"/>
</dbReference>
<evidence type="ECO:0000313" key="3">
    <source>
        <dbReference type="Proteomes" id="UP000238348"/>
    </source>
</evidence>
<evidence type="ECO:0000259" key="1">
    <source>
        <dbReference type="PROSITE" id="PS50801"/>
    </source>
</evidence>
<gene>
    <name evidence="2" type="ORF">SOCE26_037630</name>
</gene>
<dbReference type="OrthoDB" id="9793697at2"/>
<dbReference type="AlphaFoldDB" id="A0A2L0ESQ3"/>
<accession>A0A2L0ESQ3</accession>
<name>A0A2L0ESQ3_SORCE</name>
<dbReference type="Gene3D" id="3.30.750.24">
    <property type="entry name" value="STAS domain"/>
    <property type="match status" value="1"/>
</dbReference>
<dbReference type="EMBL" id="CP012673">
    <property type="protein sequence ID" value="AUX42333.1"/>
    <property type="molecule type" value="Genomic_DNA"/>
</dbReference>
<reference evidence="2 3" key="1">
    <citation type="submission" date="2015-09" db="EMBL/GenBank/DDBJ databases">
        <title>Sorangium comparison.</title>
        <authorList>
            <person name="Zaburannyi N."/>
            <person name="Bunk B."/>
            <person name="Overmann J."/>
            <person name="Mueller R."/>
        </authorList>
    </citation>
    <scope>NUCLEOTIDE SEQUENCE [LARGE SCALE GENOMIC DNA]</scope>
    <source>
        <strain evidence="2 3">So ce26</strain>
    </source>
</reference>
<dbReference type="PANTHER" id="PTHR33495">
    <property type="entry name" value="ANTI-SIGMA FACTOR ANTAGONIST TM_1081-RELATED-RELATED"/>
    <property type="match status" value="1"/>
</dbReference>
<sequence length="110" mass="11758">MDGATDGGVHALSATTRLLDRAAAERLRDDLLQAAGRGARTLVLDLGAVEVFDPIGLSVLLMTRRDVPAGVRIAIAALRPPGQTIARTMRLHEVFDIFADVRAATLELSR</sequence>
<organism evidence="2 3">
    <name type="scientific">Sorangium cellulosum</name>
    <name type="common">Polyangium cellulosum</name>
    <dbReference type="NCBI Taxonomy" id="56"/>
    <lineage>
        <taxon>Bacteria</taxon>
        <taxon>Pseudomonadati</taxon>
        <taxon>Myxococcota</taxon>
        <taxon>Polyangia</taxon>
        <taxon>Polyangiales</taxon>
        <taxon>Polyangiaceae</taxon>
        <taxon>Sorangium</taxon>
    </lineage>
</organism>
<evidence type="ECO:0000313" key="2">
    <source>
        <dbReference type="EMBL" id="AUX42333.1"/>
    </source>
</evidence>
<dbReference type="SUPFAM" id="SSF52091">
    <property type="entry name" value="SpoIIaa-like"/>
    <property type="match status" value="1"/>
</dbReference>
<proteinExistence type="predicted"/>
<dbReference type="InterPro" id="IPR036513">
    <property type="entry name" value="STAS_dom_sf"/>
</dbReference>
<feature type="domain" description="STAS" evidence="1">
    <location>
        <begin position="19"/>
        <end position="110"/>
    </location>
</feature>
<dbReference type="Pfam" id="PF01740">
    <property type="entry name" value="STAS"/>
    <property type="match status" value="1"/>
</dbReference>
<dbReference type="Proteomes" id="UP000238348">
    <property type="component" value="Chromosome"/>
</dbReference>